<keyword evidence="1" id="KW-0812">Transmembrane</keyword>
<sequence length="472" mass="53594">MVTVGVLAALINVGVLIVVSFADRAIEHIVRNFATCRLRSHRRAPVIHDSDTWLPFLPRSVVKFHKYPAILCTLFITILLITSEFVSELGIDVNKKCKPQPRKGSVISPDDITHNFTDIELSGSCFVVQSVEFVEGQLKRVQPGIPTELKGSECFSCLQTSHSDIISGCSVRQIQEYAPRTLHVSVKTTRGIFKTVTKSFLHMESKTPFTGYGDLTFNGENLSCFLFQHIHGKSLNYLEYDDQAHIRSLKDKSEKQYPNEVSEPTNSVVRKYRIRCKTNQLSAANFAEVVRMYRTVQLENPITPAMFNHTSGSFPPMSNEDIYRATLAAKIIDDQHDPNGTYYIYTSCGEYNWIFLLPMIISLLALGVLFSASRVFRPASPQSFPVPYNSRSWFHHAQELQEMHRSRAREEVVQSNLRSSEGFDEVMLIEGGIGARNEYRIAICPRNRHSGNEQRIEPDMSIADRVIFEEYV</sequence>
<dbReference type="AlphaFoldDB" id="A0A2V3IPN6"/>
<gene>
    <name evidence="2" type="ORF">BWQ96_06219</name>
</gene>
<keyword evidence="1" id="KW-0472">Membrane</keyword>
<dbReference type="Proteomes" id="UP000247409">
    <property type="component" value="Unassembled WGS sequence"/>
</dbReference>
<feature type="transmembrane region" description="Helical" evidence="1">
    <location>
        <begin position="6"/>
        <end position="22"/>
    </location>
</feature>
<feature type="transmembrane region" description="Helical" evidence="1">
    <location>
        <begin position="353"/>
        <end position="372"/>
    </location>
</feature>
<protein>
    <submittedName>
        <fullName evidence="2">Uncharacterized protein</fullName>
    </submittedName>
</protein>
<proteinExistence type="predicted"/>
<accession>A0A2V3IPN6</accession>
<name>A0A2V3IPN6_9FLOR</name>
<dbReference type="EMBL" id="NBIV01000103">
    <property type="protein sequence ID" value="PXF44046.1"/>
    <property type="molecule type" value="Genomic_DNA"/>
</dbReference>
<keyword evidence="1" id="KW-1133">Transmembrane helix</keyword>
<keyword evidence="3" id="KW-1185">Reference proteome</keyword>
<comment type="caution">
    <text evidence="2">The sequence shown here is derived from an EMBL/GenBank/DDBJ whole genome shotgun (WGS) entry which is preliminary data.</text>
</comment>
<reference evidence="2 3" key="1">
    <citation type="journal article" date="2018" name="Mol. Biol. Evol.">
        <title>Analysis of the draft genome of the red seaweed Gracilariopsis chorda provides insights into genome size evolution in Rhodophyta.</title>
        <authorList>
            <person name="Lee J."/>
            <person name="Yang E.C."/>
            <person name="Graf L."/>
            <person name="Yang J.H."/>
            <person name="Qiu H."/>
            <person name="Zel Zion U."/>
            <person name="Chan C.X."/>
            <person name="Stephens T.G."/>
            <person name="Weber A.P.M."/>
            <person name="Boo G.H."/>
            <person name="Boo S.M."/>
            <person name="Kim K.M."/>
            <person name="Shin Y."/>
            <person name="Jung M."/>
            <person name="Lee S.J."/>
            <person name="Yim H.S."/>
            <person name="Lee J.H."/>
            <person name="Bhattacharya D."/>
            <person name="Yoon H.S."/>
        </authorList>
    </citation>
    <scope>NUCLEOTIDE SEQUENCE [LARGE SCALE GENOMIC DNA]</scope>
    <source>
        <strain evidence="2 3">SKKU-2015</strain>
        <tissue evidence="2">Whole body</tissue>
    </source>
</reference>
<organism evidence="2 3">
    <name type="scientific">Gracilariopsis chorda</name>
    <dbReference type="NCBI Taxonomy" id="448386"/>
    <lineage>
        <taxon>Eukaryota</taxon>
        <taxon>Rhodophyta</taxon>
        <taxon>Florideophyceae</taxon>
        <taxon>Rhodymeniophycidae</taxon>
        <taxon>Gracilariales</taxon>
        <taxon>Gracilariaceae</taxon>
        <taxon>Gracilariopsis</taxon>
    </lineage>
</organism>
<evidence type="ECO:0000313" key="2">
    <source>
        <dbReference type="EMBL" id="PXF44046.1"/>
    </source>
</evidence>
<evidence type="ECO:0000313" key="3">
    <source>
        <dbReference type="Proteomes" id="UP000247409"/>
    </source>
</evidence>
<dbReference type="OrthoDB" id="10443629at2759"/>
<evidence type="ECO:0000256" key="1">
    <source>
        <dbReference type="SAM" id="Phobius"/>
    </source>
</evidence>